<evidence type="ECO:0000313" key="4">
    <source>
        <dbReference type="Proteomes" id="UP000005496"/>
    </source>
</evidence>
<dbReference type="OrthoDB" id="9790406at2"/>
<dbReference type="GO" id="GO:0007165">
    <property type="term" value="P:signal transduction"/>
    <property type="evidence" value="ECO:0007669"/>
    <property type="project" value="InterPro"/>
</dbReference>
<dbReference type="Proteomes" id="UP000005496">
    <property type="component" value="Unassembled WGS sequence"/>
</dbReference>
<dbReference type="Pfam" id="PF01584">
    <property type="entry name" value="CheW"/>
    <property type="match status" value="1"/>
</dbReference>
<dbReference type="InterPro" id="IPR002545">
    <property type="entry name" value="CheW-lke_dom"/>
</dbReference>
<dbReference type="SUPFAM" id="SSF50341">
    <property type="entry name" value="CheW-like"/>
    <property type="match status" value="1"/>
</dbReference>
<dbReference type="PANTHER" id="PTHR22617">
    <property type="entry name" value="CHEMOTAXIS SENSOR HISTIDINE KINASE-RELATED"/>
    <property type="match status" value="1"/>
</dbReference>
<feature type="domain" description="CheW-like" evidence="2">
    <location>
        <begin position="96"/>
        <end position="236"/>
    </location>
</feature>
<dbReference type="PANTHER" id="PTHR22617:SF23">
    <property type="entry name" value="CHEMOTAXIS PROTEIN CHEW"/>
    <property type="match status" value="1"/>
</dbReference>
<reference evidence="3" key="1">
    <citation type="submission" date="2010-05" db="EMBL/GenBank/DDBJ databases">
        <title>The draft genome of Desulfonatronospira thiodismutans ASO3-1.</title>
        <authorList>
            <consortium name="US DOE Joint Genome Institute (JGI-PGF)"/>
            <person name="Lucas S."/>
            <person name="Copeland A."/>
            <person name="Lapidus A."/>
            <person name="Cheng J.-F."/>
            <person name="Bruce D."/>
            <person name="Goodwin L."/>
            <person name="Pitluck S."/>
            <person name="Chertkov O."/>
            <person name="Brettin T."/>
            <person name="Detter J.C."/>
            <person name="Han C."/>
            <person name="Land M.L."/>
            <person name="Hauser L."/>
            <person name="Kyrpides N."/>
            <person name="Mikhailova N."/>
            <person name="Muyzer G."/>
            <person name="Woyke T."/>
        </authorList>
    </citation>
    <scope>NUCLEOTIDE SEQUENCE [LARGE SCALE GENOMIC DNA]</scope>
    <source>
        <strain evidence="3">ASO3-1</strain>
    </source>
</reference>
<dbReference type="GO" id="GO:0006935">
    <property type="term" value="P:chemotaxis"/>
    <property type="evidence" value="ECO:0007669"/>
    <property type="project" value="InterPro"/>
</dbReference>
<dbReference type="Gene3D" id="2.30.30.40">
    <property type="entry name" value="SH3 Domains"/>
    <property type="match status" value="1"/>
</dbReference>
<dbReference type="SMART" id="SM00260">
    <property type="entry name" value="CheW"/>
    <property type="match status" value="1"/>
</dbReference>
<evidence type="ECO:0000256" key="1">
    <source>
        <dbReference type="SAM" id="MobiDB-lite"/>
    </source>
</evidence>
<dbReference type="eggNOG" id="COG0835">
    <property type="taxonomic scope" value="Bacteria"/>
</dbReference>
<dbReference type="Gene3D" id="2.40.50.180">
    <property type="entry name" value="CheA-289, Domain 4"/>
    <property type="match status" value="1"/>
</dbReference>
<dbReference type="AlphaFoldDB" id="D6SQT7"/>
<dbReference type="InterPro" id="IPR036061">
    <property type="entry name" value="CheW-like_dom_sf"/>
</dbReference>
<dbReference type="GO" id="GO:0005829">
    <property type="term" value="C:cytosol"/>
    <property type="evidence" value="ECO:0007669"/>
    <property type="project" value="TreeGrafter"/>
</dbReference>
<proteinExistence type="predicted"/>
<protein>
    <submittedName>
        <fullName evidence="3">CheW protein</fullName>
    </submittedName>
</protein>
<dbReference type="RefSeq" id="WP_008870427.1">
    <property type="nucleotide sequence ID" value="NZ_ACJN02000002.1"/>
</dbReference>
<gene>
    <name evidence="3" type="ORF">Dthio_PD2507</name>
</gene>
<dbReference type="EMBL" id="ACJN02000002">
    <property type="protein sequence ID" value="EFI35113.1"/>
    <property type="molecule type" value="Genomic_DNA"/>
</dbReference>
<evidence type="ECO:0000259" key="2">
    <source>
        <dbReference type="PROSITE" id="PS50851"/>
    </source>
</evidence>
<dbReference type="PROSITE" id="PS50851">
    <property type="entry name" value="CHEW"/>
    <property type="match status" value="1"/>
</dbReference>
<sequence>MKTPEQYFQEQVFDSDALLDQKEVSDQEQAFIQKYLGELAENLPDVGPQARQTHAFPPPAKEESVDAGDDEQTFEGGREEKYGAAGLSEDLRRRQEVQLVSFFMGQQEYALPIDAVQEVIKYIQPSRLPTAPAHVEGVINLRRKITPVVDLPGFMRIKKSDRDEHRFMVVCRHSGFQVALLVERIATMYRISDSDIEWNVDSALGGGSGVVEALIKNRERIISVLSIEKIVQHLLGDHKDL</sequence>
<comment type="caution">
    <text evidence="3">The sequence shown here is derived from an EMBL/GenBank/DDBJ whole genome shotgun (WGS) entry which is preliminary data.</text>
</comment>
<dbReference type="InterPro" id="IPR039315">
    <property type="entry name" value="CheW"/>
</dbReference>
<feature type="region of interest" description="Disordered" evidence="1">
    <location>
        <begin position="48"/>
        <end position="79"/>
    </location>
</feature>
<name>D6SQT7_9BACT</name>
<keyword evidence="4" id="KW-1185">Reference proteome</keyword>
<organism evidence="3 4">
    <name type="scientific">Desulfonatronospira thiodismutans ASO3-1</name>
    <dbReference type="NCBI Taxonomy" id="555779"/>
    <lineage>
        <taxon>Bacteria</taxon>
        <taxon>Pseudomonadati</taxon>
        <taxon>Thermodesulfobacteriota</taxon>
        <taxon>Desulfovibrionia</taxon>
        <taxon>Desulfovibrionales</taxon>
        <taxon>Desulfonatronovibrionaceae</taxon>
        <taxon>Desulfonatronospira</taxon>
    </lineage>
</organism>
<accession>D6SQT7</accession>
<evidence type="ECO:0000313" key="3">
    <source>
        <dbReference type="EMBL" id="EFI35113.1"/>
    </source>
</evidence>